<gene>
    <name evidence="3" type="ORF">F0562_031312</name>
</gene>
<dbReference type="OrthoDB" id="1939700at2759"/>
<feature type="compositionally biased region" description="Polar residues" evidence="1">
    <location>
        <begin position="51"/>
        <end position="61"/>
    </location>
</feature>
<feature type="domain" description="DUF4378" evidence="2">
    <location>
        <begin position="103"/>
        <end position="265"/>
    </location>
</feature>
<name>A0A5J5ART2_9ASTE</name>
<sequence>MRNKQEEPFVRSRTINKKCKKTPLSNDLLNINVPTLLTVKKDPSPPETKLPQKQGQKQSQVSDALSSCHSSYLYEQKATHTLAVLDISNDDRSKDATTGDGAEFQYISRIIKCTGIDRNAPVSGTRWYSSSHPLDPSIFHLLELLCRSTTVSQLSHRCNRKLLFQLVDEILVELLKPYLNLKPWLNSISDDYQIMNGSQLIDKLFAKIQSFPSADCRVLEDIDALIDIDLCKHQQPLQRSTAFEEEGEAIVSEIERDIVDSLVKETAMEVFGGA</sequence>
<accession>A0A5J5ART2</accession>
<evidence type="ECO:0000256" key="1">
    <source>
        <dbReference type="SAM" id="MobiDB-lite"/>
    </source>
</evidence>
<dbReference type="PANTHER" id="PTHR37751:SF1">
    <property type="entry name" value="LOW PROTEIN: M-PHASE INDUCER PHOSPHATASE-LIKE PROTEIN"/>
    <property type="match status" value="1"/>
</dbReference>
<organism evidence="3 4">
    <name type="scientific">Nyssa sinensis</name>
    <dbReference type="NCBI Taxonomy" id="561372"/>
    <lineage>
        <taxon>Eukaryota</taxon>
        <taxon>Viridiplantae</taxon>
        <taxon>Streptophyta</taxon>
        <taxon>Embryophyta</taxon>
        <taxon>Tracheophyta</taxon>
        <taxon>Spermatophyta</taxon>
        <taxon>Magnoliopsida</taxon>
        <taxon>eudicotyledons</taxon>
        <taxon>Gunneridae</taxon>
        <taxon>Pentapetalae</taxon>
        <taxon>asterids</taxon>
        <taxon>Cornales</taxon>
        <taxon>Nyssaceae</taxon>
        <taxon>Nyssa</taxon>
    </lineage>
</organism>
<reference evidence="3 4" key="1">
    <citation type="submission" date="2019-09" db="EMBL/GenBank/DDBJ databases">
        <title>A chromosome-level genome assembly of the Chinese tupelo Nyssa sinensis.</title>
        <authorList>
            <person name="Yang X."/>
            <person name="Kang M."/>
            <person name="Yang Y."/>
            <person name="Xiong H."/>
            <person name="Wang M."/>
            <person name="Zhang Z."/>
            <person name="Wang Z."/>
            <person name="Wu H."/>
            <person name="Ma T."/>
            <person name="Liu J."/>
            <person name="Xi Z."/>
        </authorList>
    </citation>
    <scope>NUCLEOTIDE SEQUENCE [LARGE SCALE GENOMIC DNA]</scope>
    <source>
        <strain evidence="3">J267</strain>
        <tissue evidence="3">Leaf</tissue>
    </source>
</reference>
<feature type="region of interest" description="Disordered" evidence="1">
    <location>
        <begin position="38"/>
        <end position="61"/>
    </location>
</feature>
<dbReference type="Pfam" id="PF14309">
    <property type="entry name" value="DUF4378"/>
    <property type="match status" value="1"/>
</dbReference>
<evidence type="ECO:0000313" key="4">
    <source>
        <dbReference type="Proteomes" id="UP000325577"/>
    </source>
</evidence>
<evidence type="ECO:0000259" key="2">
    <source>
        <dbReference type="Pfam" id="PF14309"/>
    </source>
</evidence>
<dbReference type="InterPro" id="IPR025486">
    <property type="entry name" value="DUF4378"/>
</dbReference>
<protein>
    <recommendedName>
        <fullName evidence="2">DUF4378 domain-containing protein</fullName>
    </recommendedName>
</protein>
<dbReference type="Proteomes" id="UP000325577">
    <property type="component" value="Linkage Group LG18"/>
</dbReference>
<evidence type="ECO:0000313" key="3">
    <source>
        <dbReference type="EMBL" id="KAA8533795.1"/>
    </source>
</evidence>
<keyword evidence="4" id="KW-1185">Reference proteome</keyword>
<proteinExistence type="predicted"/>
<dbReference type="EMBL" id="CM018041">
    <property type="protein sequence ID" value="KAA8533795.1"/>
    <property type="molecule type" value="Genomic_DNA"/>
</dbReference>
<dbReference type="AlphaFoldDB" id="A0A5J5ART2"/>
<dbReference type="PANTHER" id="PTHR37751">
    <property type="entry name" value="LOW PROTEIN: M-PHASE INDUCER PHOSPHATASE-LIKE PROTEIN"/>
    <property type="match status" value="1"/>
</dbReference>